<feature type="region of interest" description="Disordered" evidence="1">
    <location>
        <begin position="95"/>
        <end position="116"/>
    </location>
</feature>
<organism evidence="2 3">
    <name type="scientific">Colocasia esculenta</name>
    <name type="common">Wild taro</name>
    <name type="synonym">Arum esculentum</name>
    <dbReference type="NCBI Taxonomy" id="4460"/>
    <lineage>
        <taxon>Eukaryota</taxon>
        <taxon>Viridiplantae</taxon>
        <taxon>Streptophyta</taxon>
        <taxon>Embryophyta</taxon>
        <taxon>Tracheophyta</taxon>
        <taxon>Spermatophyta</taxon>
        <taxon>Magnoliopsida</taxon>
        <taxon>Liliopsida</taxon>
        <taxon>Araceae</taxon>
        <taxon>Aroideae</taxon>
        <taxon>Colocasieae</taxon>
        <taxon>Colocasia</taxon>
    </lineage>
</organism>
<evidence type="ECO:0000313" key="3">
    <source>
        <dbReference type="Proteomes" id="UP000652761"/>
    </source>
</evidence>
<dbReference type="Proteomes" id="UP000652761">
    <property type="component" value="Unassembled WGS sequence"/>
</dbReference>
<name>A0A843WVC1_COLES</name>
<sequence>MDRVRPRRRTLLPRSAADAPPPPPPPFRLVKILGAPHPAVGFLFPHPRRGTRSGAFRRWTLWTSSASPRRTSLSLKGCIHSKLMRDMRVPLLEVKKKKEESHHPSVSANGPKGRRVPAASVMLSPSQPPSAELHSQTRCMWIPVQLILVKEVENIILD</sequence>
<feature type="region of interest" description="Disordered" evidence="1">
    <location>
        <begin position="1"/>
        <end position="25"/>
    </location>
</feature>
<dbReference type="EMBL" id="NMUH01004114">
    <property type="protein sequence ID" value="MQM08405.1"/>
    <property type="molecule type" value="Genomic_DNA"/>
</dbReference>
<protein>
    <submittedName>
        <fullName evidence="2">Uncharacterized protein</fullName>
    </submittedName>
</protein>
<dbReference type="AlphaFoldDB" id="A0A843WVC1"/>
<evidence type="ECO:0000256" key="1">
    <source>
        <dbReference type="SAM" id="MobiDB-lite"/>
    </source>
</evidence>
<comment type="caution">
    <text evidence="2">The sequence shown here is derived from an EMBL/GenBank/DDBJ whole genome shotgun (WGS) entry which is preliminary data.</text>
</comment>
<accession>A0A843WVC1</accession>
<gene>
    <name evidence="2" type="ORF">Taro_041260</name>
</gene>
<evidence type="ECO:0000313" key="2">
    <source>
        <dbReference type="EMBL" id="MQM08405.1"/>
    </source>
</evidence>
<proteinExistence type="predicted"/>
<feature type="compositionally biased region" description="Basic residues" evidence="1">
    <location>
        <begin position="1"/>
        <end position="11"/>
    </location>
</feature>
<reference evidence="2" key="1">
    <citation type="submission" date="2017-07" db="EMBL/GenBank/DDBJ databases">
        <title>Taro Niue Genome Assembly and Annotation.</title>
        <authorList>
            <person name="Atibalentja N."/>
            <person name="Keating K."/>
            <person name="Fields C.J."/>
        </authorList>
    </citation>
    <scope>NUCLEOTIDE SEQUENCE</scope>
    <source>
        <strain evidence="2">Niue_2</strain>
        <tissue evidence="2">Leaf</tissue>
    </source>
</reference>
<keyword evidence="3" id="KW-1185">Reference proteome</keyword>